<dbReference type="InterPro" id="IPR027417">
    <property type="entry name" value="P-loop_NTPase"/>
</dbReference>
<dbReference type="Proteomes" id="UP001232536">
    <property type="component" value="Unassembled WGS sequence"/>
</dbReference>
<feature type="repeat" description="WD" evidence="3">
    <location>
        <begin position="978"/>
        <end position="1014"/>
    </location>
</feature>
<accession>A0ABT9DC04</accession>
<dbReference type="Pfam" id="PF20703">
    <property type="entry name" value="nSTAND1"/>
    <property type="match status" value="2"/>
</dbReference>
<sequence>MAESTIRTEEIATREDLARALTAVRESRGMTVREVAAAAHTPAATVGGYLTGRHLPPLAAMDSFRRVLDALGVAPQEQEAWADVVGRLRRAPGRRPANSPAPYRGLVPYEPEDAAVFVGREALTASLLGRVVEARRPVVVLGPSGCGKSSLLRAGLVAELRGAGYTAVVVTPTGLREEARELPTGAVLVVDQLEEAFGTGRGHPQELVEELARAAERGVRVVVALRADFFDRALEVEPMPGWLAHGPVIVEPLTAADLRRVVLEPARAMGIEVEEALVDVLLAEATAGIAAGRFLDAGALPLVSHALYVTWATSPGHRLTLAHYREAGGFSGAIAKTAEDVFADLSPAQQELARRILLRLVQVRDGAPDTRRAADRRELASPDAIEVLDACIAARLVTSDLGRVQLAHEVLLTAWPRLQEWLEADRDRLRVRGRLSESVEHWVAADRNPDLLYRGSALDSVQALTATGDDVPELTEPERAFVAASLEARRLREVRRRRSARRLRVLAGSLAIATVAVAALAVVGWLQNATLHRERDLAVSRQLAVTSRTLAQTDPATAAQVALAALDATNSVEARSALLSASGRTPVARLAQLDGIVNSLAAGPGGGALAVGTQNHTVQLWSTADPARRLADLVVGDQPIYAVTFAGSVLLAGGGDGVLRAWDTSDPGAPRAMRVQGADVGTTIYGLAVDTTDRLVAAGVNDGTVRLWRLAGTTLLPLSTIAAFDGTVQSVVFDASTLMAAGSDGLLGRWDVTDPTSPVSLGAPVTAADGHIASLDVSPDGTTVAVGSWDQTVHLWDVSDPASPVAGATLRGPASWVNGVRFSPDGREVAAASSDKHLWTWDVSTGVATHVLPSPALQIATAWAPDGSELYGAGGDGALSAWSYPGPALTGLGSVVAQPTTVGDVTVTATADGLRLWDVSDPENPRTISLTPAPEGVRLDGALDVSPELGLVVAGDRDGALVVWDISDPRAPVLLGTRHAHTSWVETVDVDPTGTRVALSDDDGTVSLWDLSSGLPEAPTAVIDAGGMVYSAYFSPDGRTLVTAILTLGTVQLYDVRDLADPRPLGPALTGPDGYVYHAVFSPDGRTVAASGNDGTVWLWDVTDPTAPVQLGTPLRWGDGYAMVLAFSPDGTRLAGAMTDGTLRLWDVTSLEHPTRFATLEGGTGTVYGVVYSPDGSHVSSAGSDRTVRIYATSLRAASAEICRQVRRGVAMTPTEWEQLAGDLPLPQLCS</sequence>
<feature type="domain" description="HTH cro/C1-type" evidence="5">
    <location>
        <begin position="21"/>
        <end position="78"/>
    </location>
</feature>
<keyword evidence="1 3" id="KW-0853">WD repeat</keyword>
<dbReference type="Gene3D" id="3.40.50.300">
    <property type="entry name" value="P-loop containing nucleotide triphosphate hydrolases"/>
    <property type="match status" value="1"/>
</dbReference>
<dbReference type="InterPro" id="IPR019775">
    <property type="entry name" value="WD40_repeat_CS"/>
</dbReference>
<dbReference type="PROSITE" id="PS50082">
    <property type="entry name" value="WD_REPEATS_2"/>
    <property type="match status" value="6"/>
</dbReference>
<keyword evidence="4" id="KW-0472">Membrane</keyword>
<dbReference type="PROSITE" id="PS50943">
    <property type="entry name" value="HTH_CROC1"/>
    <property type="match status" value="1"/>
</dbReference>
<dbReference type="PANTHER" id="PTHR22847">
    <property type="entry name" value="WD40 REPEAT PROTEIN"/>
    <property type="match status" value="1"/>
</dbReference>
<feature type="transmembrane region" description="Helical" evidence="4">
    <location>
        <begin position="505"/>
        <end position="526"/>
    </location>
</feature>
<dbReference type="InterPro" id="IPR036322">
    <property type="entry name" value="WD40_repeat_dom_sf"/>
</dbReference>
<feature type="repeat" description="WD" evidence="3">
    <location>
        <begin position="1160"/>
        <end position="1191"/>
    </location>
</feature>
<organism evidence="6 7">
    <name type="scientific">Actinotalea lenta</name>
    <dbReference type="NCBI Taxonomy" id="3064654"/>
    <lineage>
        <taxon>Bacteria</taxon>
        <taxon>Bacillati</taxon>
        <taxon>Actinomycetota</taxon>
        <taxon>Actinomycetes</taxon>
        <taxon>Micrococcales</taxon>
        <taxon>Cellulomonadaceae</taxon>
        <taxon>Actinotalea</taxon>
    </lineage>
</organism>
<evidence type="ECO:0000256" key="1">
    <source>
        <dbReference type="ARBA" id="ARBA00022574"/>
    </source>
</evidence>
<keyword evidence="4" id="KW-1133">Transmembrane helix</keyword>
<keyword evidence="7" id="KW-1185">Reference proteome</keyword>
<protein>
    <submittedName>
        <fullName evidence="6">Helix-turn-helix domain-containing protein</fullName>
    </submittedName>
</protein>
<feature type="repeat" description="WD" evidence="3">
    <location>
        <begin position="765"/>
        <end position="799"/>
    </location>
</feature>
<feature type="repeat" description="WD" evidence="3">
    <location>
        <begin position="1125"/>
        <end position="1156"/>
    </location>
</feature>
<dbReference type="EMBL" id="JAUQYP010000002">
    <property type="protein sequence ID" value="MDO8108425.1"/>
    <property type="molecule type" value="Genomic_DNA"/>
</dbReference>
<dbReference type="PROSITE" id="PS50294">
    <property type="entry name" value="WD_REPEATS_REGION"/>
    <property type="match status" value="6"/>
</dbReference>
<dbReference type="InterPro" id="IPR015943">
    <property type="entry name" value="WD40/YVTN_repeat-like_dom_sf"/>
</dbReference>
<evidence type="ECO:0000313" key="6">
    <source>
        <dbReference type="EMBL" id="MDO8108425.1"/>
    </source>
</evidence>
<dbReference type="InterPro" id="IPR049052">
    <property type="entry name" value="nSTAND1"/>
</dbReference>
<dbReference type="Pfam" id="PF13560">
    <property type="entry name" value="HTH_31"/>
    <property type="match status" value="1"/>
</dbReference>
<evidence type="ECO:0000313" key="7">
    <source>
        <dbReference type="Proteomes" id="UP001232536"/>
    </source>
</evidence>
<comment type="caution">
    <text evidence="6">The sequence shown here is derived from an EMBL/GenBank/DDBJ whole genome shotgun (WGS) entry which is preliminary data.</text>
</comment>
<dbReference type="SUPFAM" id="SSF52540">
    <property type="entry name" value="P-loop containing nucleoside triphosphate hydrolases"/>
    <property type="match status" value="1"/>
</dbReference>
<proteinExistence type="predicted"/>
<dbReference type="Gene3D" id="2.130.10.10">
    <property type="entry name" value="YVTN repeat-like/Quinoprotein amine dehydrogenase"/>
    <property type="match status" value="4"/>
</dbReference>
<evidence type="ECO:0000259" key="5">
    <source>
        <dbReference type="PROSITE" id="PS50943"/>
    </source>
</evidence>
<dbReference type="SMART" id="SM00320">
    <property type="entry name" value="WD40"/>
    <property type="match status" value="13"/>
</dbReference>
<name>A0ABT9DC04_9CELL</name>
<dbReference type="InterPro" id="IPR001680">
    <property type="entry name" value="WD40_rpt"/>
</dbReference>
<feature type="repeat" description="WD" evidence="3">
    <location>
        <begin position="810"/>
        <end position="851"/>
    </location>
</feature>
<dbReference type="InterPro" id="IPR001387">
    <property type="entry name" value="Cro/C1-type_HTH"/>
</dbReference>
<evidence type="ECO:0000256" key="3">
    <source>
        <dbReference type="PROSITE-ProRule" id="PRU00221"/>
    </source>
</evidence>
<reference evidence="6 7" key="1">
    <citation type="submission" date="2023-07" db="EMBL/GenBank/DDBJ databases">
        <title>Description of novel actinomycetes strains, isolated from tidal flat sediment.</title>
        <authorList>
            <person name="Lu C."/>
        </authorList>
    </citation>
    <scope>NUCLEOTIDE SEQUENCE [LARGE SCALE GENOMIC DNA]</scope>
    <source>
        <strain evidence="6 7">SYSU T00b441</strain>
    </source>
</reference>
<evidence type="ECO:0000256" key="4">
    <source>
        <dbReference type="SAM" id="Phobius"/>
    </source>
</evidence>
<dbReference type="SUPFAM" id="SSF50978">
    <property type="entry name" value="WD40 repeat-like"/>
    <property type="match status" value="3"/>
</dbReference>
<dbReference type="Pfam" id="PF00400">
    <property type="entry name" value="WD40"/>
    <property type="match status" value="7"/>
</dbReference>
<gene>
    <name evidence="6" type="ORF">Q6348_14605</name>
</gene>
<evidence type="ECO:0000256" key="2">
    <source>
        <dbReference type="ARBA" id="ARBA00022737"/>
    </source>
</evidence>
<dbReference type="InterPro" id="IPR010982">
    <property type="entry name" value="Lambda_DNA-bd_dom_sf"/>
</dbReference>
<dbReference type="RefSeq" id="WP_304602125.1">
    <property type="nucleotide sequence ID" value="NZ_JAUQYP010000002.1"/>
</dbReference>
<keyword evidence="4" id="KW-0812">Transmembrane</keyword>
<dbReference type="Gene3D" id="1.10.260.40">
    <property type="entry name" value="lambda repressor-like DNA-binding domains"/>
    <property type="match status" value="1"/>
</dbReference>
<dbReference type="SUPFAM" id="SSF47413">
    <property type="entry name" value="lambda repressor-like DNA-binding domains"/>
    <property type="match status" value="1"/>
</dbReference>
<keyword evidence="2" id="KW-0677">Repeat</keyword>
<feature type="repeat" description="WD" evidence="3">
    <location>
        <begin position="1069"/>
        <end position="1110"/>
    </location>
</feature>
<dbReference type="PANTHER" id="PTHR22847:SF637">
    <property type="entry name" value="WD REPEAT DOMAIN 5B"/>
    <property type="match status" value="1"/>
</dbReference>
<dbReference type="SMART" id="SM00530">
    <property type="entry name" value="HTH_XRE"/>
    <property type="match status" value="1"/>
</dbReference>
<dbReference type="PROSITE" id="PS00678">
    <property type="entry name" value="WD_REPEATS_1"/>
    <property type="match status" value="4"/>
</dbReference>
<dbReference type="CDD" id="cd00200">
    <property type="entry name" value="WD40"/>
    <property type="match status" value="1"/>
</dbReference>